<reference evidence="4" key="2">
    <citation type="journal article" date="2016" name="Int. J. Syst. Evol. Microbiol.">
        <title>Complete genome sequence and cell structure of Limnochorda pilosa, a Gram-negative spore-former within the phylum Firmicutes.</title>
        <authorList>
            <person name="Watanabe M."/>
            <person name="Kojima H."/>
            <person name="Fukui M."/>
        </authorList>
    </citation>
    <scope>NUCLEOTIDE SEQUENCE [LARGE SCALE GENOMIC DNA]</scope>
    <source>
        <strain evidence="4">HC45</strain>
    </source>
</reference>
<accession>A0A0K2SQ68</accession>
<organism evidence="3 4">
    <name type="scientific">Limnochorda pilosa</name>
    <dbReference type="NCBI Taxonomy" id="1555112"/>
    <lineage>
        <taxon>Bacteria</taxon>
        <taxon>Bacillati</taxon>
        <taxon>Bacillota</taxon>
        <taxon>Limnochordia</taxon>
        <taxon>Limnochordales</taxon>
        <taxon>Limnochordaceae</taxon>
        <taxon>Limnochorda</taxon>
    </lineage>
</organism>
<feature type="transmembrane region" description="Helical" evidence="2">
    <location>
        <begin position="26"/>
        <end position="46"/>
    </location>
</feature>
<evidence type="ECO:0000256" key="1">
    <source>
        <dbReference type="SAM" id="MobiDB-lite"/>
    </source>
</evidence>
<dbReference type="EMBL" id="AP014924">
    <property type="protein sequence ID" value="BAS28979.1"/>
    <property type="molecule type" value="Genomic_DNA"/>
</dbReference>
<proteinExistence type="predicted"/>
<sequence length="248" mass="26088">MRELRLTWTPPGTGPRDGEPDTTGRALFGLHLAGSLMALLAAWPPGWRLGEPVLTDPFGTWWGAEAAFLSLAALQFGAGRWRSEPERRPVAEGAPSSESWAWLLLLVASVVPAGVAAYRVNPLPSPPPAILAAALGADLFFFASLGRTLRRWQLGEPSTGMAAWGLFLLVGAGVWLPGARAFEIIPGRAPLPALGPVPFPLLFDQPPISIGPWQLPLAAVTAAGWAAAGLAVRAGGRLLARRGRGLVP</sequence>
<feature type="transmembrane region" description="Helical" evidence="2">
    <location>
        <begin position="161"/>
        <end position="182"/>
    </location>
</feature>
<evidence type="ECO:0000313" key="3">
    <source>
        <dbReference type="EMBL" id="BAS28979.1"/>
    </source>
</evidence>
<keyword evidence="4" id="KW-1185">Reference proteome</keyword>
<keyword evidence="2" id="KW-0472">Membrane</keyword>
<feature type="transmembrane region" description="Helical" evidence="2">
    <location>
        <begin position="58"/>
        <end position="78"/>
    </location>
</feature>
<feature type="transmembrane region" description="Helical" evidence="2">
    <location>
        <begin position="99"/>
        <end position="118"/>
    </location>
</feature>
<dbReference type="KEGG" id="lpil:LIP_3152"/>
<feature type="transmembrane region" description="Helical" evidence="2">
    <location>
        <begin position="213"/>
        <end position="232"/>
    </location>
</feature>
<protein>
    <submittedName>
        <fullName evidence="3">Uncharacterized protein</fullName>
    </submittedName>
</protein>
<name>A0A0K2SQ68_LIMPI</name>
<gene>
    <name evidence="3" type="ORF">LIP_3152</name>
</gene>
<dbReference type="STRING" id="1555112.LIP_3152"/>
<evidence type="ECO:0000313" key="4">
    <source>
        <dbReference type="Proteomes" id="UP000065807"/>
    </source>
</evidence>
<dbReference type="RefSeq" id="WP_068140122.1">
    <property type="nucleotide sequence ID" value="NZ_AP014924.1"/>
</dbReference>
<keyword evidence="2" id="KW-1133">Transmembrane helix</keyword>
<feature type="region of interest" description="Disordered" evidence="1">
    <location>
        <begin position="1"/>
        <end position="22"/>
    </location>
</feature>
<dbReference type="Proteomes" id="UP000065807">
    <property type="component" value="Chromosome"/>
</dbReference>
<feature type="transmembrane region" description="Helical" evidence="2">
    <location>
        <begin position="130"/>
        <end position="149"/>
    </location>
</feature>
<evidence type="ECO:0000256" key="2">
    <source>
        <dbReference type="SAM" id="Phobius"/>
    </source>
</evidence>
<reference evidence="4" key="1">
    <citation type="submission" date="2015-07" db="EMBL/GenBank/DDBJ databases">
        <title>Complete genome sequence and phylogenetic analysis of Limnochorda pilosa.</title>
        <authorList>
            <person name="Watanabe M."/>
            <person name="Kojima H."/>
            <person name="Fukui M."/>
        </authorList>
    </citation>
    <scope>NUCLEOTIDE SEQUENCE [LARGE SCALE GENOMIC DNA]</scope>
    <source>
        <strain evidence="4">HC45</strain>
    </source>
</reference>
<dbReference type="AlphaFoldDB" id="A0A0K2SQ68"/>
<keyword evidence="2" id="KW-0812">Transmembrane</keyword>